<dbReference type="InParanoid" id="D8M190"/>
<name>D8M190_BLAHO</name>
<accession>D8M190</accession>
<protein>
    <submittedName>
        <fullName evidence="1">Uncharacterized protein</fullName>
    </submittedName>
</protein>
<evidence type="ECO:0000313" key="1">
    <source>
        <dbReference type="EMBL" id="CBK21829.2"/>
    </source>
</evidence>
<evidence type="ECO:0000313" key="2">
    <source>
        <dbReference type="Proteomes" id="UP000008312"/>
    </source>
</evidence>
<proteinExistence type="predicted"/>
<dbReference type="EMBL" id="FN668645">
    <property type="protein sequence ID" value="CBK21829.2"/>
    <property type="molecule type" value="Genomic_DNA"/>
</dbReference>
<dbReference type="AlphaFoldDB" id="D8M190"/>
<reference evidence="1" key="1">
    <citation type="submission" date="2010-02" db="EMBL/GenBank/DDBJ databases">
        <title>Sequencing and annotation of the Blastocystis hominis genome.</title>
        <authorList>
            <person name="Wincker P."/>
        </authorList>
    </citation>
    <scope>NUCLEOTIDE SEQUENCE</scope>
    <source>
        <strain evidence="1">Singapore isolate B</strain>
    </source>
</reference>
<organism evidence="1">
    <name type="scientific">Blastocystis hominis</name>
    <dbReference type="NCBI Taxonomy" id="12968"/>
    <lineage>
        <taxon>Eukaryota</taxon>
        <taxon>Sar</taxon>
        <taxon>Stramenopiles</taxon>
        <taxon>Bigyra</taxon>
        <taxon>Opalozoa</taxon>
        <taxon>Opalinata</taxon>
        <taxon>Blastocystidae</taxon>
        <taxon>Blastocystis</taxon>
    </lineage>
</organism>
<dbReference type="RefSeq" id="XP_012895877.1">
    <property type="nucleotide sequence ID" value="XM_013040423.1"/>
</dbReference>
<keyword evidence="2" id="KW-1185">Reference proteome</keyword>
<dbReference type="Proteomes" id="UP000008312">
    <property type="component" value="Unassembled WGS sequence"/>
</dbReference>
<dbReference type="OrthoDB" id="10619866at2759"/>
<gene>
    <name evidence="1" type="ORF">GSBLH_T00001935001</name>
</gene>
<dbReference type="GeneID" id="24919154"/>
<sequence>MTTGLQYYHNGAFKTFPLPSGNGTFVLSNYNNDFTWVDSGAVVPDQPEEFTTLDNSYFKDSNSQAITIATRGTIPYFVNNSTFGGLDLPGSGKYLLNIEDDGEPSFSTFSKSTISTELGFGNTSNNSHTNLFLPDQSGTYILKATDAGAFGNTYEFSELNAVGLFHEALGVESTNLSIIAYKGNSAFGVDVPAMNSSSGYFVFKNEKNTELPTTSILNSTVIYQDILGCTNTERCLVYNDGSSVSKLTVPTTAGSYVLNVSSSGVSFSTPPAKFSKTFTYSWSGSGHSVVSETLGSDNSNLTEDLTLSSNSKYLVTIDLSLKCGNYEQALVGFTSTPTLAITTFRATLLKTTLDNPTPTMNVSGTSIFSPLKDGGLQLVVSRSGDTTISHLYSNFQVTIVEL</sequence>